<dbReference type="Gene3D" id="2.10.10.20">
    <property type="entry name" value="Carbohydrate-binding module superfamily 5/12"/>
    <property type="match status" value="1"/>
</dbReference>
<reference evidence="4 5" key="1">
    <citation type="submission" date="2015-10" db="EMBL/GenBank/DDBJ databases">
        <authorList>
            <person name="Gilbert D.G."/>
        </authorList>
    </citation>
    <scope>NUCLEOTIDE SEQUENCE [LARGE SCALE GENOMIC DNA]</scope>
    <source>
        <strain evidence="4 5">NRRL B-16712</strain>
    </source>
</reference>
<feature type="domain" description="Chitin-binding type-3" evidence="3">
    <location>
        <begin position="202"/>
        <end position="248"/>
    </location>
</feature>
<keyword evidence="5" id="KW-1185">Reference proteome</keyword>
<gene>
    <name evidence="4" type="ORF">ADL15_27665</name>
</gene>
<dbReference type="RefSeq" id="WP_067697294.1">
    <property type="nucleotide sequence ID" value="NZ_LLZH01000278.1"/>
</dbReference>
<evidence type="ECO:0000313" key="5">
    <source>
        <dbReference type="Proteomes" id="UP000053244"/>
    </source>
</evidence>
<dbReference type="GO" id="GO:0005975">
    <property type="term" value="P:carbohydrate metabolic process"/>
    <property type="evidence" value="ECO:0007669"/>
    <property type="project" value="InterPro"/>
</dbReference>
<dbReference type="SMART" id="SM00495">
    <property type="entry name" value="ChtBD3"/>
    <property type="match status" value="1"/>
</dbReference>
<sequence>MGQAHERAGVVRRGLRSLMAAAVVVSALAVSGVAHAETVAKTLFSDFFTGVQGQGVDTVKWTGDTGGGWLDGTGNLVLGSSIFTAATFNQANGRASARIRAGRDGSWGLLGVLGEQGQYLSGQVETLGDDSADDYDFHTYAIDWTRTSFVWSIDGRQVLRLTPTTAGQPFRLVLNLGGGGRNSSGILVDAVGVTTQVTVKPAPAWKVHTTYQVGDRVSYRGANYLVKARHTALPGWQPGKVPALFSKVDQEFVPKI</sequence>
<dbReference type="GO" id="GO:0005576">
    <property type="term" value="C:extracellular region"/>
    <property type="evidence" value="ECO:0007669"/>
    <property type="project" value="InterPro"/>
</dbReference>
<evidence type="ECO:0000256" key="1">
    <source>
        <dbReference type="ARBA" id="ARBA00022801"/>
    </source>
</evidence>
<dbReference type="OrthoDB" id="3289524at2"/>
<protein>
    <recommendedName>
        <fullName evidence="3">Chitin-binding type-3 domain-containing protein</fullName>
    </recommendedName>
</protein>
<keyword evidence="1" id="KW-0378">Hydrolase</keyword>
<organism evidence="4 5">
    <name type="scientific">Actinoplanes awajinensis subsp. mycoplanecinus</name>
    <dbReference type="NCBI Taxonomy" id="135947"/>
    <lineage>
        <taxon>Bacteria</taxon>
        <taxon>Bacillati</taxon>
        <taxon>Actinomycetota</taxon>
        <taxon>Actinomycetes</taxon>
        <taxon>Micromonosporales</taxon>
        <taxon>Micromonosporaceae</taxon>
        <taxon>Actinoplanes</taxon>
    </lineage>
</organism>
<name>A0A101JML8_9ACTN</name>
<dbReference type="EMBL" id="LLZH01000278">
    <property type="protein sequence ID" value="KUL29554.1"/>
    <property type="molecule type" value="Genomic_DNA"/>
</dbReference>
<dbReference type="CDD" id="cd12214">
    <property type="entry name" value="ChiA1_BD"/>
    <property type="match status" value="1"/>
</dbReference>
<dbReference type="InterPro" id="IPR013320">
    <property type="entry name" value="ConA-like_dom_sf"/>
</dbReference>
<dbReference type="Pfam" id="PF02839">
    <property type="entry name" value="CBM_5_12"/>
    <property type="match status" value="1"/>
</dbReference>
<dbReference type="InterPro" id="IPR003610">
    <property type="entry name" value="CBM5/12"/>
</dbReference>
<dbReference type="Proteomes" id="UP000053244">
    <property type="component" value="Unassembled WGS sequence"/>
</dbReference>
<dbReference type="SUPFAM" id="SSF51055">
    <property type="entry name" value="Carbohydrate binding domain"/>
    <property type="match status" value="1"/>
</dbReference>
<evidence type="ECO:0000259" key="3">
    <source>
        <dbReference type="SMART" id="SM00495"/>
    </source>
</evidence>
<dbReference type="AlphaFoldDB" id="A0A101JML8"/>
<feature type="chain" id="PRO_5007097949" description="Chitin-binding type-3 domain-containing protein" evidence="2">
    <location>
        <begin position="37"/>
        <end position="256"/>
    </location>
</feature>
<keyword evidence="2" id="KW-0732">Signal</keyword>
<evidence type="ECO:0000313" key="4">
    <source>
        <dbReference type="EMBL" id="KUL29554.1"/>
    </source>
</evidence>
<dbReference type="SUPFAM" id="SSF49899">
    <property type="entry name" value="Concanavalin A-like lectins/glucanases"/>
    <property type="match status" value="1"/>
</dbReference>
<dbReference type="Gene3D" id="2.60.120.200">
    <property type="match status" value="1"/>
</dbReference>
<comment type="caution">
    <text evidence="4">The sequence shown here is derived from an EMBL/GenBank/DDBJ whole genome shotgun (WGS) entry which is preliminary data.</text>
</comment>
<feature type="signal peptide" evidence="2">
    <location>
        <begin position="1"/>
        <end position="36"/>
    </location>
</feature>
<accession>A0A101JML8</accession>
<dbReference type="GO" id="GO:0004553">
    <property type="term" value="F:hydrolase activity, hydrolyzing O-glycosyl compounds"/>
    <property type="evidence" value="ECO:0007669"/>
    <property type="project" value="InterPro"/>
</dbReference>
<evidence type="ECO:0000256" key="2">
    <source>
        <dbReference type="SAM" id="SignalP"/>
    </source>
</evidence>
<dbReference type="InterPro" id="IPR000757">
    <property type="entry name" value="Beta-glucanase-like"/>
</dbReference>
<dbReference type="GO" id="GO:0030246">
    <property type="term" value="F:carbohydrate binding"/>
    <property type="evidence" value="ECO:0007669"/>
    <property type="project" value="InterPro"/>
</dbReference>
<dbReference type="InterPro" id="IPR036573">
    <property type="entry name" value="CBM_sf_5/12"/>
</dbReference>
<dbReference type="Pfam" id="PF00722">
    <property type="entry name" value="Glyco_hydro_16"/>
    <property type="match status" value="1"/>
</dbReference>
<proteinExistence type="predicted"/>